<dbReference type="InterPro" id="IPR044876">
    <property type="entry name" value="HRDC_dom_sf"/>
</dbReference>
<proteinExistence type="predicted"/>
<organism evidence="2">
    <name type="scientific">hydrothermal vent metagenome</name>
    <dbReference type="NCBI Taxonomy" id="652676"/>
    <lineage>
        <taxon>unclassified sequences</taxon>
        <taxon>metagenomes</taxon>
        <taxon>ecological metagenomes</taxon>
    </lineage>
</organism>
<accession>A0A1W1D9Y7</accession>
<dbReference type="Gene3D" id="1.10.150.80">
    <property type="entry name" value="HRDC domain"/>
    <property type="match status" value="1"/>
</dbReference>
<dbReference type="SUPFAM" id="SSF47819">
    <property type="entry name" value="HRDC-like"/>
    <property type="match status" value="1"/>
</dbReference>
<dbReference type="AlphaFoldDB" id="A0A1W1D9Y7"/>
<dbReference type="GO" id="GO:0003676">
    <property type="term" value="F:nucleic acid binding"/>
    <property type="evidence" value="ECO:0007669"/>
    <property type="project" value="InterPro"/>
</dbReference>
<dbReference type="EMBL" id="FPHQ01000191">
    <property type="protein sequence ID" value="SFV77433.1"/>
    <property type="molecule type" value="Genomic_DNA"/>
</dbReference>
<reference evidence="2" key="1">
    <citation type="submission" date="2016-10" db="EMBL/GenBank/DDBJ databases">
        <authorList>
            <person name="de Groot N.N."/>
        </authorList>
    </citation>
    <scope>NUCLEOTIDE SEQUENCE</scope>
</reference>
<dbReference type="InterPro" id="IPR010997">
    <property type="entry name" value="HRDC-like_sf"/>
</dbReference>
<dbReference type="SMART" id="SM00341">
    <property type="entry name" value="HRDC"/>
    <property type="match status" value="1"/>
</dbReference>
<protein>
    <recommendedName>
        <fullName evidence="1">HRDC domain-containing protein</fullName>
    </recommendedName>
</protein>
<feature type="domain" description="HRDC" evidence="1">
    <location>
        <begin position="62"/>
        <end position="142"/>
    </location>
</feature>
<dbReference type="PROSITE" id="PS50967">
    <property type="entry name" value="HRDC"/>
    <property type="match status" value="1"/>
</dbReference>
<name>A0A1W1D9Y7_9ZZZZ</name>
<dbReference type="InterPro" id="IPR002121">
    <property type="entry name" value="HRDC_dom"/>
</dbReference>
<evidence type="ECO:0000313" key="2">
    <source>
        <dbReference type="EMBL" id="SFV77433.1"/>
    </source>
</evidence>
<sequence>MCQVLNTMANSIDFETGEEITGLSDKSVAAIYKALFELGCNSTDVNLSGSNTVIAAEKIVLDAKDRILLEALTEYRTEVSKELGYKAYWAGTNRALKEMAYYKPISMAELMEIHGVGEKIADEFGEEYLSIINDFISGNDLEVEDDGKE</sequence>
<dbReference type="Pfam" id="PF00570">
    <property type="entry name" value="HRDC"/>
    <property type="match status" value="1"/>
</dbReference>
<gene>
    <name evidence="2" type="ORF">MNB_SUP05-10-385</name>
</gene>
<evidence type="ECO:0000259" key="1">
    <source>
        <dbReference type="PROSITE" id="PS50967"/>
    </source>
</evidence>
<dbReference type="GO" id="GO:0000166">
    <property type="term" value="F:nucleotide binding"/>
    <property type="evidence" value="ECO:0007669"/>
    <property type="project" value="InterPro"/>
</dbReference>